<gene>
    <name evidence="2" type="ORF">G2W53_039387</name>
</gene>
<comment type="caution">
    <text evidence="2">The sequence shown here is derived from an EMBL/GenBank/DDBJ whole genome shotgun (WGS) entry which is preliminary data.</text>
</comment>
<protein>
    <submittedName>
        <fullName evidence="2">Uncharacterized protein</fullName>
    </submittedName>
</protein>
<evidence type="ECO:0000256" key="1">
    <source>
        <dbReference type="SAM" id="MobiDB-lite"/>
    </source>
</evidence>
<dbReference type="Proteomes" id="UP000634136">
    <property type="component" value="Unassembled WGS sequence"/>
</dbReference>
<accession>A0A834SPG3</accession>
<dbReference type="EMBL" id="JAAIUW010000012">
    <property type="protein sequence ID" value="KAF7807226.1"/>
    <property type="molecule type" value="Genomic_DNA"/>
</dbReference>
<keyword evidence="3" id="KW-1185">Reference proteome</keyword>
<feature type="region of interest" description="Disordered" evidence="1">
    <location>
        <begin position="1"/>
        <end position="23"/>
    </location>
</feature>
<sequence>MDIEDSPYHQTQCGVGPLEKLDHGESFRFGNQERDELKNKEESQSHGGVIERMVQVQFPGSVFTIHISGDVGLHGGRTSFDGLES</sequence>
<reference evidence="2" key="1">
    <citation type="submission" date="2020-09" db="EMBL/GenBank/DDBJ databases">
        <title>Genome-Enabled Discovery of Anthraquinone Biosynthesis in Senna tora.</title>
        <authorList>
            <person name="Kang S.-H."/>
            <person name="Pandey R.P."/>
            <person name="Lee C.-M."/>
            <person name="Sim J.-S."/>
            <person name="Jeong J.-T."/>
            <person name="Choi B.-S."/>
            <person name="Jung M."/>
            <person name="Ginzburg D."/>
            <person name="Zhao K."/>
            <person name="Won S.Y."/>
            <person name="Oh T.-J."/>
            <person name="Yu Y."/>
            <person name="Kim N.-H."/>
            <person name="Lee O.R."/>
            <person name="Lee T.-H."/>
            <person name="Bashyal P."/>
            <person name="Kim T.-S."/>
            <person name="Lee W.-H."/>
            <person name="Kawkins C."/>
            <person name="Kim C.-K."/>
            <person name="Kim J.S."/>
            <person name="Ahn B.O."/>
            <person name="Rhee S.Y."/>
            <person name="Sohng J.K."/>
        </authorList>
    </citation>
    <scope>NUCLEOTIDE SEQUENCE</scope>
    <source>
        <tissue evidence="2">Leaf</tissue>
    </source>
</reference>
<proteinExistence type="predicted"/>
<organism evidence="2 3">
    <name type="scientific">Senna tora</name>
    <dbReference type="NCBI Taxonomy" id="362788"/>
    <lineage>
        <taxon>Eukaryota</taxon>
        <taxon>Viridiplantae</taxon>
        <taxon>Streptophyta</taxon>
        <taxon>Embryophyta</taxon>
        <taxon>Tracheophyta</taxon>
        <taxon>Spermatophyta</taxon>
        <taxon>Magnoliopsida</taxon>
        <taxon>eudicotyledons</taxon>
        <taxon>Gunneridae</taxon>
        <taxon>Pentapetalae</taxon>
        <taxon>rosids</taxon>
        <taxon>fabids</taxon>
        <taxon>Fabales</taxon>
        <taxon>Fabaceae</taxon>
        <taxon>Caesalpinioideae</taxon>
        <taxon>Cassia clade</taxon>
        <taxon>Senna</taxon>
    </lineage>
</organism>
<evidence type="ECO:0000313" key="2">
    <source>
        <dbReference type="EMBL" id="KAF7807226.1"/>
    </source>
</evidence>
<name>A0A834SPG3_9FABA</name>
<evidence type="ECO:0000313" key="3">
    <source>
        <dbReference type="Proteomes" id="UP000634136"/>
    </source>
</evidence>
<dbReference type="AlphaFoldDB" id="A0A834SPG3"/>